<accession>A0A4R2KF03</accession>
<feature type="transmembrane region" description="Helical" evidence="1">
    <location>
        <begin position="35"/>
        <end position="56"/>
    </location>
</feature>
<organism evidence="2 3">
    <name type="scientific">Rhodovulum euryhalinum</name>
    <dbReference type="NCBI Taxonomy" id="35805"/>
    <lineage>
        <taxon>Bacteria</taxon>
        <taxon>Pseudomonadati</taxon>
        <taxon>Pseudomonadota</taxon>
        <taxon>Alphaproteobacteria</taxon>
        <taxon>Rhodobacterales</taxon>
        <taxon>Paracoccaceae</taxon>
        <taxon>Rhodovulum</taxon>
    </lineage>
</organism>
<keyword evidence="1" id="KW-0812">Transmembrane</keyword>
<dbReference type="RefSeq" id="WP_132546640.1">
    <property type="nucleotide sequence ID" value="NZ_SLWW01000021.1"/>
</dbReference>
<dbReference type="OrthoDB" id="7866731at2"/>
<protein>
    <submittedName>
        <fullName evidence="2">Uncharacterized protein</fullName>
    </submittedName>
</protein>
<dbReference type="EMBL" id="SLWW01000021">
    <property type="protein sequence ID" value="TCO68889.1"/>
    <property type="molecule type" value="Genomic_DNA"/>
</dbReference>
<evidence type="ECO:0000313" key="2">
    <source>
        <dbReference type="EMBL" id="TCO68889.1"/>
    </source>
</evidence>
<keyword evidence="1" id="KW-0472">Membrane</keyword>
<reference evidence="2 3" key="1">
    <citation type="submission" date="2019-03" db="EMBL/GenBank/DDBJ databases">
        <title>Genomic Encyclopedia of Type Strains, Phase IV (KMG-IV): sequencing the most valuable type-strain genomes for metagenomic binning, comparative biology and taxonomic classification.</title>
        <authorList>
            <person name="Goeker M."/>
        </authorList>
    </citation>
    <scope>NUCLEOTIDE SEQUENCE [LARGE SCALE GENOMIC DNA]</scope>
    <source>
        <strain evidence="2 3">DSM 4868</strain>
    </source>
</reference>
<feature type="transmembrane region" description="Helical" evidence="1">
    <location>
        <begin position="139"/>
        <end position="157"/>
    </location>
</feature>
<feature type="transmembrane region" description="Helical" evidence="1">
    <location>
        <begin position="180"/>
        <end position="197"/>
    </location>
</feature>
<keyword evidence="3" id="KW-1185">Reference proteome</keyword>
<gene>
    <name evidence="2" type="ORF">EV655_1216</name>
</gene>
<sequence length="199" mass="21889">MTLRTLTLLLLAFLAGLVVYWLAGGAPGSFAQEDGPLEIWSACLLFLAAASSLIVMPVRFWPRYAFVFYGFFQLGLRELPFDPWIFDERVLTASFYRETGVSAAAVAGALYAALALWSVFALFRWGVPASWRALRARSRWLVYFGLAGVSAVIAQGAEELIGVIPMSPTVVGAMHVVEEGLEAVFALALFQALYVAWRR</sequence>
<name>A0A4R2KF03_9RHOB</name>
<feature type="transmembrane region" description="Helical" evidence="1">
    <location>
        <begin position="101"/>
        <end position="127"/>
    </location>
</feature>
<keyword evidence="1" id="KW-1133">Transmembrane helix</keyword>
<evidence type="ECO:0000256" key="1">
    <source>
        <dbReference type="SAM" id="Phobius"/>
    </source>
</evidence>
<proteinExistence type="predicted"/>
<feature type="transmembrane region" description="Helical" evidence="1">
    <location>
        <begin position="63"/>
        <end position="81"/>
    </location>
</feature>
<dbReference type="Proteomes" id="UP000295142">
    <property type="component" value="Unassembled WGS sequence"/>
</dbReference>
<dbReference type="AlphaFoldDB" id="A0A4R2KF03"/>
<comment type="caution">
    <text evidence="2">The sequence shown here is derived from an EMBL/GenBank/DDBJ whole genome shotgun (WGS) entry which is preliminary data.</text>
</comment>
<evidence type="ECO:0000313" key="3">
    <source>
        <dbReference type="Proteomes" id="UP000295142"/>
    </source>
</evidence>